<sequence length="565" mass="64192">MLLIKINEIKKTYGNRVVLDHVSFDIQRESRIGIVGHNGSGKTTLANILAGILRADKGTIDSPSTDIKIGYLRQSMRDNDPCLPDEESMFEGEVFEHTGRLGIGKLDIWDDSRLSSLSGGEKMKVALANIWSSSPDLLILDEPTNHLDEKGIHWLVSELNKYSGAVLIISHDRYFLDQSVSSIVEIEDGKSVVWTGNYTRYHEEKAKVLEAARQEYEIQQRHKKKIEDQMANLRSWSEKAHRDSTKQGGFKEFYRVKAKKLDNQVKSKRKRLERELKQNTMQKPKEQQEIRFQFKERTRHGKRILEVNNLGKKFGKRILFSDSSFYITHGEKVGIVGDNGSGKTTLLNILLGKDQVFSGEIWLSETLKVGYLSQDADDFDGQKSALEHTGLTDRQKLTDARTAFASLGLDDAKITCPVGQLSLGERTRVKLLCMMLANADILILDEPTNHLDLSSREELEKALSSFPGTILAVSHDLYFLNRISEKLLVIENCNIKRVERGFKDYRGKQEPAPGKKEEDLLLLQNEISALLGKISLADKNSKEYIEMDKSLAQLMEQQKRIQRNN</sequence>
<dbReference type="InterPro" id="IPR003593">
    <property type="entry name" value="AAA+_ATPase"/>
</dbReference>
<organism evidence="5 6">
    <name type="scientific">Mesobacillus zeae</name>
    <dbReference type="NCBI Taxonomy" id="1917180"/>
    <lineage>
        <taxon>Bacteria</taxon>
        <taxon>Bacillati</taxon>
        <taxon>Bacillota</taxon>
        <taxon>Bacilli</taxon>
        <taxon>Bacillales</taxon>
        <taxon>Bacillaceae</taxon>
        <taxon>Mesobacillus</taxon>
    </lineage>
</organism>
<keyword evidence="3" id="KW-0175">Coiled coil</keyword>
<evidence type="ECO:0000256" key="1">
    <source>
        <dbReference type="ARBA" id="ARBA00022741"/>
    </source>
</evidence>
<evidence type="ECO:0000313" key="5">
    <source>
        <dbReference type="EMBL" id="RID85583.1"/>
    </source>
</evidence>
<keyword evidence="2" id="KW-0067">ATP-binding</keyword>
<dbReference type="Gene3D" id="3.40.50.300">
    <property type="entry name" value="P-loop containing nucleotide triphosphate hydrolases"/>
    <property type="match status" value="2"/>
</dbReference>
<dbReference type="EMBL" id="QWVT01000015">
    <property type="protein sequence ID" value="RID85583.1"/>
    <property type="molecule type" value="Genomic_DNA"/>
</dbReference>
<dbReference type="PROSITE" id="PS00211">
    <property type="entry name" value="ABC_TRANSPORTER_1"/>
    <property type="match status" value="2"/>
</dbReference>
<name>A0A398BDB3_9BACI</name>
<dbReference type="NCBIfam" id="NF000355">
    <property type="entry name" value="ribo_prot_ABC_F"/>
    <property type="match status" value="1"/>
</dbReference>
<dbReference type="CDD" id="cd03221">
    <property type="entry name" value="ABCF_EF-3"/>
    <property type="match status" value="2"/>
</dbReference>
<accession>A0A398BDB3</accession>
<keyword evidence="6" id="KW-1185">Reference proteome</keyword>
<protein>
    <submittedName>
        <fullName evidence="5">ABC-F type ribosomal protection protein</fullName>
    </submittedName>
</protein>
<feature type="domain" description="ABC transporter" evidence="4">
    <location>
        <begin position="4"/>
        <end position="213"/>
    </location>
</feature>
<gene>
    <name evidence="5" type="primary">abc-f</name>
    <name evidence="5" type="ORF">D1970_08470</name>
</gene>
<dbReference type="PANTHER" id="PTHR42855:SF2">
    <property type="entry name" value="DRUG RESISTANCE ABC TRANSPORTER,ATP-BINDING PROTEIN"/>
    <property type="match status" value="1"/>
</dbReference>
<dbReference type="InterPro" id="IPR017871">
    <property type="entry name" value="ABC_transporter-like_CS"/>
</dbReference>
<dbReference type="InterPro" id="IPR003439">
    <property type="entry name" value="ABC_transporter-like_ATP-bd"/>
</dbReference>
<dbReference type="InterPro" id="IPR032781">
    <property type="entry name" value="ABC_tran_Xtn"/>
</dbReference>
<proteinExistence type="predicted"/>
<dbReference type="Proteomes" id="UP000265816">
    <property type="component" value="Unassembled WGS sequence"/>
</dbReference>
<dbReference type="GO" id="GO:0016887">
    <property type="term" value="F:ATP hydrolysis activity"/>
    <property type="evidence" value="ECO:0007669"/>
    <property type="project" value="InterPro"/>
</dbReference>
<evidence type="ECO:0000259" key="4">
    <source>
        <dbReference type="PROSITE" id="PS50893"/>
    </source>
</evidence>
<dbReference type="SMART" id="SM00382">
    <property type="entry name" value="AAA"/>
    <property type="match status" value="2"/>
</dbReference>
<feature type="domain" description="ABC transporter" evidence="4">
    <location>
        <begin position="305"/>
        <end position="517"/>
    </location>
</feature>
<dbReference type="InterPro" id="IPR051309">
    <property type="entry name" value="ABCF_ATPase"/>
</dbReference>
<feature type="coiled-coil region" evidence="3">
    <location>
        <begin position="258"/>
        <end position="289"/>
    </location>
</feature>
<dbReference type="AlphaFoldDB" id="A0A398BDB3"/>
<dbReference type="GO" id="GO:0005524">
    <property type="term" value="F:ATP binding"/>
    <property type="evidence" value="ECO:0007669"/>
    <property type="project" value="UniProtKB-KW"/>
</dbReference>
<keyword evidence="1" id="KW-0547">Nucleotide-binding</keyword>
<dbReference type="SUPFAM" id="SSF52540">
    <property type="entry name" value="P-loop containing nucleoside triphosphate hydrolases"/>
    <property type="match status" value="2"/>
</dbReference>
<evidence type="ECO:0000256" key="2">
    <source>
        <dbReference type="ARBA" id="ARBA00022840"/>
    </source>
</evidence>
<dbReference type="InterPro" id="IPR027417">
    <property type="entry name" value="P-loop_NTPase"/>
</dbReference>
<dbReference type="RefSeq" id="WP_119112436.1">
    <property type="nucleotide sequence ID" value="NZ_CBCSEO010000002.1"/>
</dbReference>
<evidence type="ECO:0000256" key="3">
    <source>
        <dbReference type="SAM" id="Coils"/>
    </source>
</evidence>
<dbReference type="Pfam" id="PF00005">
    <property type="entry name" value="ABC_tran"/>
    <property type="match status" value="2"/>
</dbReference>
<dbReference type="Pfam" id="PF12848">
    <property type="entry name" value="ABC_tran_Xtn"/>
    <property type="match status" value="1"/>
</dbReference>
<reference evidence="5 6" key="1">
    <citation type="submission" date="2018-08" db="EMBL/GenBank/DDBJ databases">
        <title>Bacillus jemisoniae sp. nov., Bacillus chryseoplanitiae sp. nov., Bacillus resnikiae sp. nov., and Bacillus frankliniae sp. nov., isolated from Viking spacecraft and associated surfaces.</title>
        <authorList>
            <person name="Seuylemezian A."/>
            <person name="Vaishampayan P."/>
        </authorList>
    </citation>
    <scope>NUCLEOTIDE SEQUENCE [LARGE SCALE GENOMIC DNA]</scope>
    <source>
        <strain evidence="5 6">JJ-247</strain>
    </source>
</reference>
<dbReference type="PROSITE" id="PS50893">
    <property type="entry name" value="ABC_TRANSPORTER_2"/>
    <property type="match status" value="2"/>
</dbReference>
<comment type="caution">
    <text evidence="5">The sequence shown here is derived from an EMBL/GenBank/DDBJ whole genome shotgun (WGS) entry which is preliminary data.</text>
</comment>
<dbReference type="OrthoDB" id="9760950at2"/>
<dbReference type="PANTHER" id="PTHR42855">
    <property type="entry name" value="ABC TRANSPORTER ATP-BINDING SUBUNIT"/>
    <property type="match status" value="1"/>
</dbReference>
<evidence type="ECO:0000313" key="6">
    <source>
        <dbReference type="Proteomes" id="UP000265816"/>
    </source>
</evidence>